<keyword evidence="3 6" id="KW-0010">Activator</keyword>
<keyword evidence="5 6" id="KW-0539">Nucleus</keyword>
<accession>A0A6A4VK25</accession>
<keyword evidence="2 6" id="KW-0805">Transcription regulation</keyword>
<sequence>MADRLTQLQDAVNELAELFCNSVGILQQQAAPGHFPGFDRAGGRTPQHVQPAEDYAQLFATLIGRKAKDIDTLIDSLPSEDSSTELQLSALELLERENEAAGQRLREVVSRGEQLLQRIQEALHDIAQSQLDTQLLLAGHRPEP</sequence>
<keyword evidence="4 6" id="KW-0804">Transcription</keyword>
<keyword evidence="8" id="KW-1185">Reference proteome</keyword>
<reference evidence="7 8" key="1">
    <citation type="submission" date="2019-07" db="EMBL/GenBank/DDBJ databases">
        <title>Draft genome assembly of a fouling barnacle, Amphibalanus amphitrite (Darwin, 1854): The first reference genome for Thecostraca.</title>
        <authorList>
            <person name="Kim W."/>
        </authorList>
    </citation>
    <scope>NUCLEOTIDE SEQUENCE [LARGE SCALE GENOMIC DNA]</scope>
    <source>
        <strain evidence="7">SNU_AA5</strain>
        <tissue evidence="7">Soma without cirri and trophi</tissue>
    </source>
</reference>
<evidence type="ECO:0000256" key="6">
    <source>
        <dbReference type="RuleBase" id="RU366036"/>
    </source>
</evidence>
<dbReference type="InterPro" id="IPR021384">
    <property type="entry name" value="Mediator_Med21"/>
</dbReference>
<gene>
    <name evidence="7" type="ORF">FJT64_005829</name>
</gene>
<dbReference type="PANTHER" id="PTHR13381:SF0">
    <property type="entry name" value="MEDIATOR OF RNA POLYMERASE II TRANSCRIPTION SUBUNIT 21"/>
    <property type="match status" value="1"/>
</dbReference>
<dbReference type="AlphaFoldDB" id="A0A6A4VK25"/>
<proteinExistence type="inferred from homology"/>
<evidence type="ECO:0000313" key="8">
    <source>
        <dbReference type="Proteomes" id="UP000440578"/>
    </source>
</evidence>
<comment type="similarity">
    <text evidence="6">Belongs to the Mediator complex subunit 21 family.</text>
</comment>
<evidence type="ECO:0000313" key="7">
    <source>
        <dbReference type="EMBL" id="KAF0296737.1"/>
    </source>
</evidence>
<evidence type="ECO:0000256" key="2">
    <source>
        <dbReference type="ARBA" id="ARBA00023015"/>
    </source>
</evidence>
<evidence type="ECO:0000256" key="5">
    <source>
        <dbReference type="ARBA" id="ARBA00023242"/>
    </source>
</evidence>
<dbReference type="InterPro" id="IPR037212">
    <property type="entry name" value="Med7/Med21-like"/>
</dbReference>
<comment type="function">
    <text evidence="6">Component of the Mediator complex, a coactivator involved in the regulated transcription of nearly all RNA polymerase II-dependent genes. Mediator functions as a bridge to convey information from gene-specific regulatory proteins to the basal RNA polymerase II transcription machinery. Mediator is recruited to promoters by direct interactions with regulatory proteins and serves as a scaffold for the assembly of a functional preinitiation complex with RNA polymerase II and the general transcription factors.</text>
</comment>
<evidence type="ECO:0000256" key="4">
    <source>
        <dbReference type="ARBA" id="ARBA00023163"/>
    </source>
</evidence>
<dbReference type="Pfam" id="PF11221">
    <property type="entry name" value="Med21"/>
    <property type="match status" value="1"/>
</dbReference>
<organism evidence="7 8">
    <name type="scientific">Amphibalanus amphitrite</name>
    <name type="common">Striped barnacle</name>
    <name type="synonym">Balanus amphitrite</name>
    <dbReference type="NCBI Taxonomy" id="1232801"/>
    <lineage>
        <taxon>Eukaryota</taxon>
        <taxon>Metazoa</taxon>
        <taxon>Ecdysozoa</taxon>
        <taxon>Arthropoda</taxon>
        <taxon>Crustacea</taxon>
        <taxon>Multicrustacea</taxon>
        <taxon>Cirripedia</taxon>
        <taxon>Thoracica</taxon>
        <taxon>Thoracicalcarea</taxon>
        <taxon>Balanomorpha</taxon>
        <taxon>Balanoidea</taxon>
        <taxon>Balanidae</taxon>
        <taxon>Amphibalaninae</taxon>
        <taxon>Amphibalanus</taxon>
    </lineage>
</organism>
<dbReference type="GO" id="GO:0016592">
    <property type="term" value="C:mediator complex"/>
    <property type="evidence" value="ECO:0007669"/>
    <property type="project" value="UniProtKB-UniRule"/>
</dbReference>
<dbReference type="GO" id="GO:0006357">
    <property type="term" value="P:regulation of transcription by RNA polymerase II"/>
    <property type="evidence" value="ECO:0007669"/>
    <property type="project" value="TreeGrafter"/>
</dbReference>
<comment type="subcellular location">
    <subcellularLocation>
        <location evidence="1 6">Nucleus</location>
    </subcellularLocation>
</comment>
<evidence type="ECO:0000256" key="3">
    <source>
        <dbReference type="ARBA" id="ARBA00023159"/>
    </source>
</evidence>
<dbReference type="GO" id="GO:0003712">
    <property type="term" value="F:transcription coregulator activity"/>
    <property type="evidence" value="ECO:0007669"/>
    <property type="project" value="TreeGrafter"/>
</dbReference>
<comment type="subunit">
    <text evidence="6">Component of the Mediator complex.</text>
</comment>
<dbReference type="EMBL" id="VIIS01001538">
    <property type="protein sequence ID" value="KAF0296737.1"/>
    <property type="molecule type" value="Genomic_DNA"/>
</dbReference>
<dbReference type="Proteomes" id="UP000440578">
    <property type="component" value="Unassembled WGS sequence"/>
</dbReference>
<dbReference type="Gene3D" id="6.10.280.10">
    <property type="entry name" value="Mediator complex, subunit Med21"/>
    <property type="match status" value="1"/>
</dbReference>
<comment type="caution">
    <text evidence="7">The sequence shown here is derived from an EMBL/GenBank/DDBJ whole genome shotgun (WGS) entry which is preliminary data.</text>
</comment>
<dbReference type="OrthoDB" id="526653at2759"/>
<name>A0A6A4VK25_AMPAM</name>
<evidence type="ECO:0000256" key="1">
    <source>
        <dbReference type="ARBA" id="ARBA00004123"/>
    </source>
</evidence>
<dbReference type="SUPFAM" id="SSF140718">
    <property type="entry name" value="Mediator hinge subcomplex-like"/>
    <property type="match status" value="1"/>
</dbReference>
<dbReference type="PANTHER" id="PTHR13381">
    <property type="entry name" value="RNA POLYMERASE II HOLOENZYME COMPONENT SRB7"/>
    <property type="match status" value="1"/>
</dbReference>
<dbReference type="EMBL" id="VIIS01001538">
    <property type="protein sequence ID" value="KAF0296738.1"/>
    <property type="molecule type" value="Genomic_DNA"/>
</dbReference>
<protein>
    <recommendedName>
        <fullName evidence="6">Mediator of RNA polymerase II transcription subunit 21</fullName>
    </recommendedName>
</protein>